<keyword evidence="19" id="KW-1185">Reference proteome</keyword>
<evidence type="ECO:0000256" key="7">
    <source>
        <dbReference type="ARBA" id="ARBA00023002"/>
    </source>
</evidence>
<keyword evidence="9" id="KW-0503">Monooxygenase</keyword>
<comment type="caution">
    <text evidence="18">The sequence shown here is derived from an EMBL/GenBank/DDBJ whole genome shotgun (WGS) entry which is preliminary data.</text>
</comment>
<evidence type="ECO:0000256" key="2">
    <source>
        <dbReference type="ARBA" id="ARBA00004613"/>
    </source>
</evidence>
<feature type="region of interest" description="Disordered" evidence="16">
    <location>
        <begin position="155"/>
        <end position="233"/>
    </location>
</feature>
<dbReference type="EC" id="1.14.99.56" evidence="15"/>
<evidence type="ECO:0000256" key="16">
    <source>
        <dbReference type="SAM" id="MobiDB-lite"/>
    </source>
</evidence>
<evidence type="ECO:0000256" key="15">
    <source>
        <dbReference type="ARBA" id="ARBA00047174"/>
    </source>
</evidence>
<evidence type="ECO:0000313" key="18">
    <source>
        <dbReference type="EMBL" id="KAB5592567.1"/>
    </source>
</evidence>
<keyword evidence="7" id="KW-0560">Oxidoreductase</keyword>
<dbReference type="SUPFAM" id="SSF159042">
    <property type="entry name" value="Plus3-like"/>
    <property type="match status" value="1"/>
</dbReference>
<dbReference type="PANTHER" id="PTHR33353">
    <property type="entry name" value="PUTATIVE (AFU_ORTHOLOGUE AFUA_1G12560)-RELATED"/>
    <property type="match status" value="1"/>
</dbReference>
<evidence type="ECO:0000256" key="8">
    <source>
        <dbReference type="ARBA" id="ARBA00023008"/>
    </source>
</evidence>
<comment type="similarity">
    <text evidence="13">Belongs to the polysaccharide monooxygenase AA9 family.</text>
</comment>
<feature type="compositionally biased region" description="Basic and acidic residues" evidence="16">
    <location>
        <begin position="67"/>
        <end position="84"/>
    </location>
</feature>
<evidence type="ECO:0000256" key="10">
    <source>
        <dbReference type="ARBA" id="ARBA00023157"/>
    </source>
</evidence>
<protein>
    <recommendedName>
        <fullName evidence="15">lytic cellulose monooxygenase (C4-dehydrogenating)</fullName>
        <ecNumber evidence="15">1.14.99.56</ecNumber>
    </recommendedName>
</protein>
<dbReference type="Gene3D" id="2.70.50.70">
    <property type="match status" value="1"/>
</dbReference>
<dbReference type="EMBL" id="SSOP01000060">
    <property type="protein sequence ID" value="KAB5592567.1"/>
    <property type="molecule type" value="Genomic_DNA"/>
</dbReference>
<dbReference type="Proteomes" id="UP000383932">
    <property type="component" value="Unassembled WGS sequence"/>
</dbReference>
<keyword evidence="10" id="KW-1015">Disulfide bond</keyword>
<dbReference type="InterPro" id="IPR049892">
    <property type="entry name" value="AA9"/>
</dbReference>
<evidence type="ECO:0000313" key="19">
    <source>
        <dbReference type="Proteomes" id="UP000383932"/>
    </source>
</evidence>
<comment type="catalytic activity">
    <reaction evidence="14">
        <text>[(1-&gt;4)-beta-D-glucosyl]n+m + reduced acceptor + O2 = 4-dehydro-beta-D-glucosyl-[(1-&gt;4)-beta-D-glucosyl]n-1 + [(1-&gt;4)-beta-D-glucosyl]m + acceptor + H2O.</text>
        <dbReference type="EC" id="1.14.99.56"/>
    </reaction>
</comment>
<reference evidence="18 19" key="1">
    <citation type="journal article" date="2019" name="Fungal Biol. Biotechnol.">
        <title>Draft genome sequence of fastidious pathogen Ceratobasidium theobromae, which causes vascular-streak dieback in Theobroma cacao.</title>
        <authorList>
            <person name="Ali S.S."/>
            <person name="Asman A."/>
            <person name="Shao J."/>
            <person name="Firmansyah A.P."/>
            <person name="Susilo A.W."/>
            <person name="Rosmana A."/>
            <person name="McMahon P."/>
            <person name="Junaid M."/>
            <person name="Guest D."/>
            <person name="Kheng T.Y."/>
            <person name="Meinhardt L.W."/>
            <person name="Bailey B.A."/>
        </authorList>
    </citation>
    <scope>NUCLEOTIDE SEQUENCE [LARGE SCALE GENOMIC DNA]</scope>
    <source>
        <strain evidence="18 19">CT2</strain>
    </source>
</reference>
<keyword evidence="12" id="KW-0624">Polysaccharide degradation</keyword>
<dbReference type="PROSITE" id="PS51360">
    <property type="entry name" value="PLUS3"/>
    <property type="match status" value="1"/>
</dbReference>
<evidence type="ECO:0000256" key="14">
    <source>
        <dbReference type="ARBA" id="ARBA00045077"/>
    </source>
</evidence>
<dbReference type="GO" id="GO:0003677">
    <property type="term" value="F:DNA binding"/>
    <property type="evidence" value="ECO:0007669"/>
    <property type="project" value="InterPro"/>
</dbReference>
<evidence type="ECO:0000259" key="17">
    <source>
        <dbReference type="PROSITE" id="PS51360"/>
    </source>
</evidence>
<dbReference type="Pfam" id="PF03126">
    <property type="entry name" value="Plus-3"/>
    <property type="match status" value="1"/>
</dbReference>
<evidence type="ECO:0000256" key="13">
    <source>
        <dbReference type="ARBA" id="ARBA00044502"/>
    </source>
</evidence>
<keyword evidence="5" id="KW-0732">Signal</keyword>
<feature type="domain" description="Plus3" evidence="17">
    <location>
        <begin position="227"/>
        <end position="360"/>
    </location>
</feature>
<feature type="compositionally biased region" description="Acidic residues" evidence="16">
    <location>
        <begin position="44"/>
        <end position="59"/>
    </location>
</feature>
<dbReference type="OrthoDB" id="166375at2759"/>
<dbReference type="InterPro" id="IPR036128">
    <property type="entry name" value="Plus3-like_sf"/>
</dbReference>
<keyword evidence="8" id="KW-0186">Copper</keyword>
<dbReference type="GO" id="GO:0030245">
    <property type="term" value="P:cellulose catabolic process"/>
    <property type="evidence" value="ECO:0007669"/>
    <property type="project" value="UniProtKB-KW"/>
</dbReference>
<keyword evidence="3" id="KW-0964">Secreted</keyword>
<gene>
    <name evidence="18" type="ORF">CTheo_3962</name>
</gene>
<dbReference type="Gene3D" id="3.90.70.200">
    <property type="entry name" value="Plus-3 domain"/>
    <property type="match status" value="1"/>
</dbReference>
<dbReference type="PANTHER" id="PTHR33353:SF10">
    <property type="entry name" value="ENDO-BETA-1,4-GLUCANASE D"/>
    <property type="match status" value="1"/>
</dbReference>
<feature type="region of interest" description="Disordered" evidence="16">
    <location>
        <begin position="468"/>
        <end position="496"/>
    </location>
</feature>
<dbReference type="AlphaFoldDB" id="A0A5N5QMT6"/>
<feature type="region of interest" description="Disordered" evidence="16">
    <location>
        <begin position="930"/>
        <end position="1040"/>
    </location>
</feature>
<evidence type="ECO:0000256" key="11">
    <source>
        <dbReference type="ARBA" id="ARBA00023277"/>
    </source>
</evidence>
<dbReference type="InterPro" id="IPR005103">
    <property type="entry name" value="AA9_LPMO"/>
</dbReference>
<evidence type="ECO:0000256" key="6">
    <source>
        <dbReference type="ARBA" id="ARBA00023001"/>
    </source>
</evidence>
<dbReference type="GO" id="GO:0046872">
    <property type="term" value="F:metal ion binding"/>
    <property type="evidence" value="ECO:0007669"/>
    <property type="project" value="UniProtKB-KW"/>
</dbReference>
<evidence type="ECO:0000256" key="3">
    <source>
        <dbReference type="ARBA" id="ARBA00022525"/>
    </source>
</evidence>
<dbReference type="SMART" id="SM00719">
    <property type="entry name" value="Plus3"/>
    <property type="match status" value="1"/>
</dbReference>
<feature type="compositionally biased region" description="Pro residues" evidence="16">
    <location>
        <begin position="986"/>
        <end position="1006"/>
    </location>
</feature>
<keyword evidence="11" id="KW-0119">Carbohydrate metabolism</keyword>
<comment type="cofactor">
    <cofactor evidence="1">
        <name>Cu(2+)</name>
        <dbReference type="ChEBI" id="CHEBI:29036"/>
    </cofactor>
</comment>
<comment type="subcellular location">
    <subcellularLocation>
        <location evidence="2">Secreted</location>
    </subcellularLocation>
</comment>
<organism evidence="18 19">
    <name type="scientific">Ceratobasidium theobromae</name>
    <dbReference type="NCBI Taxonomy" id="1582974"/>
    <lineage>
        <taxon>Eukaryota</taxon>
        <taxon>Fungi</taxon>
        <taxon>Dikarya</taxon>
        <taxon>Basidiomycota</taxon>
        <taxon>Agaricomycotina</taxon>
        <taxon>Agaricomycetes</taxon>
        <taxon>Cantharellales</taxon>
        <taxon>Ceratobasidiaceae</taxon>
        <taxon>Ceratobasidium</taxon>
    </lineage>
</organism>
<dbReference type="GO" id="GO:0004497">
    <property type="term" value="F:monooxygenase activity"/>
    <property type="evidence" value="ECO:0007669"/>
    <property type="project" value="UniProtKB-KW"/>
</dbReference>
<dbReference type="InterPro" id="IPR004343">
    <property type="entry name" value="Plus-3_dom"/>
</dbReference>
<feature type="compositionally biased region" description="Basic and acidic residues" evidence="16">
    <location>
        <begin position="957"/>
        <end position="985"/>
    </location>
</feature>
<keyword evidence="6" id="KW-0136">Cellulose degradation</keyword>
<feature type="region of interest" description="Disordered" evidence="16">
    <location>
        <begin position="1"/>
        <end position="84"/>
    </location>
</feature>
<dbReference type="CDD" id="cd21175">
    <property type="entry name" value="LPMO_AA9"/>
    <property type="match status" value="1"/>
</dbReference>
<evidence type="ECO:0000256" key="12">
    <source>
        <dbReference type="ARBA" id="ARBA00023326"/>
    </source>
</evidence>
<evidence type="ECO:0000256" key="4">
    <source>
        <dbReference type="ARBA" id="ARBA00022723"/>
    </source>
</evidence>
<sequence length="1192" mass="131964">MSDDNDLSDELLALAGDSEDQPRRRKRSASGQHKSASKRRKQEAEEDYGDDLESEEDEANPYPLEGKYADELDRQRLLDMPETEREDILSQRMEEMQRFQDKVNLDRMLKAQKSSAGDVSDPVAKAAKRKYFLYLEYHVDECYLGKHTSIGATKEKTKGLEQLKEKRKAKQDNMSRKTRTSADDSPIKRRSSSPSSDSSDEEGQFRPGDESFDNSTPRQKKEEKEEPPTIADFQGVRLTREQLAKFCHVGWFQELVQGAYVRYLIGNDDAGAPVYRVCEVVNLGADLVKPYNFENQITDQMLELRHGKDTKLFPMDKVSNSPFTDREVDRLIKICQADGFKLPTKSRLEKKGQRLQQLMSQRFTDNDITKMMERKAALQQRPSHGQILQEKSRLNQARNLARSRRDVAEVAELDAKIAELEVLAGTVTRDAEEDQWAKVNERNRRLNLEQTKRAETLAIAKRKALIASRSATPKPGNAGAKTEAKGSAPPDKVTPAPAQTSFDAMVQAELLPVETILIVLLVPEIYPIAIYSTEFVCGRLSVELRDRMTRRRRGGGSWQADCCVVFLLAAVGNVYAHGYLASFISGGVTYPGWAPFSDPYITPLPVRVERRILDNGPVTEVTHANITCNKGGNVPTTEFASVVAGSTVTFQWDQWGSSHSGPVMTYIAKCPNGCLNFKGDTGNVWVKIDQYGWDKTASPAWGSDRLAAQGAKWDVKIPASIAPGEYILRHEILGLHVASTVGGAQFVGAAGMVCGVLTDRQYPHCVQIKLTGSGTKALPTGVALPGTYVATDPCGGSRRATPRLRTRRPGAVCGAAERGWYMTREGGSVSGMSKAESPNVSYVRVGRGMVKVAQYEKEEPKWSWLPRFMKRKKPPLRAAQSHNDLPGTSGEGMPDMWASISQLESELVARYGRGAVPQFDALRPRAQTLEVPEAPRVRTRTETLPSRSYDDAYLPARTERTERPERPEKPVERPVEKPPAEKPPAEKPPAYVPRRQLPPRPPPPSAMLPHPTLTRSPSRDSGLPASYKRPIPARPRTAPMQCSPQLALPLVRVRITCPPHRSVLRALPALILLGPGSRASFAAATWAQMVAYCARNSGISLAQPGGGGFLRLVIEERMADLSSPGADDEFGFGLGYYLSLEMALDDPDDTATLPDPPEGTVPVASFAMPLPTTLGEIALVFRERRDIRRALS</sequence>
<keyword evidence="4" id="KW-0479">Metal-binding</keyword>
<dbReference type="Pfam" id="PF03443">
    <property type="entry name" value="AA9"/>
    <property type="match status" value="1"/>
</dbReference>
<proteinExistence type="inferred from homology"/>
<evidence type="ECO:0000256" key="5">
    <source>
        <dbReference type="ARBA" id="ARBA00022729"/>
    </source>
</evidence>
<evidence type="ECO:0000256" key="9">
    <source>
        <dbReference type="ARBA" id="ARBA00023033"/>
    </source>
</evidence>
<feature type="compositionally biased region" description="Basic and acidic residues" evidence="16">
    <location>
        <begin position="155"/>
        <end position="187"/>
    </location>
</feature>
<accession>A0A5N5QMT6</accession>
<name>A0A5N5QMT6_9AGAM</name>
<evidence type="ECO:0000256" key="1">
    <source>
        <dbReference type="ARBA" id="ARBA00001973"/>
    </source>
</evidence>
<dbReference type="GO" id="GO:0005576">
    <property type="term" value="C:extracellular region"/>
    <property type="evidence" value="ECO:0007669"/>
    <property type="project" value="UniProtKB-SubCell"/>
</dbReference>